<gene>
    <name evidence="2" type="ORF">CB0940_11076</name>
    <name evidence="3" type="ORF">RHO25_012568</name>
</gene>
<reference evidence="2 4" key="1">
    <citation type="submission" date="2015-10" db="EMBL/GenBank/DDBJ databases">
        <title>The cercosporin biosynthetic gene cluster was horizontally transferred to several fungal lineages and shown to be expanded in Cercospora beticola based on microsynteny with recipient genomes.</title>
        <authorList>
            <person name="De Jonge R."/>
            <person name="Ebert M.K."/>
            <person name="Suttle J.C."/>
            <person name="Jurick Ii W.M."/>
            <person name="Secor G.A."/>
            <person name="Thomma B.P."/>
            <person name="Van De Peer Y."/>
            <person name="Bolton M.D."/>
        </authorList>
    </citation>
    <scope>NUCLEOTIDE SEQUENCE [LARGE SCALE GENOMIC DNA]</scope>
    <source>
        <strain evidence="2 4">09-40</strain>
    </source>
</reference>
<evidence type="ECO:0000313" key="2">
    <source>
        <dbReference type="EMBL" id="PIA90931.1"/>
    </source>
</evidence>
<accession>A0A2G5HEF0</accession>
<name>A0A2G5HEF0_CERBT</name>
<protein>
    <submittedName>
        <fullName evidence="2">Uncharacterized protein</fullName>
    </submittedName>
</protein>
<dbReference type="Proteomes" id="UP000230605">
    <property type="component" value="Chromosome 9"/>
</dbReference>
<proteinExistence type="predicted"/>
<feature type="region of interest" description="Disordered" evidence="1">
    <location>
        <begin position="427"/>
        <end position="448"/>
    </location>
</feature>
<evidence type="ECO:0000313" key="4">
    <source>
        <dbReference type="Proteomes" id="UP000230605"/>
    </source>
</evidence>
<organism evidence="2 4">
    <name type="scientific">Cercospora beticola</name>
    <name type="common">Sugarbeet leaf spot fungus</name>
    <dbReference type="NCBI Taxonomy" id="122368"/>
    <lineage>
        <taxon>Eukaryota</taxon>
        <taxon>Fungi</taxon>
        <taxon>Dikarya</taxon>
        <taxon>Ascomycota</taxon>
        <taxon>Pezizomycotina</taxon>
        <taxon>Dothideomycetes</taxon>
        <taxon>Dothideomycetidae</taxon>
        <taxon>Mycosphaerellales</taxon>
        <taxon>Mycosphaerellaceae</taxon>
        <taxon>Cercospora</taxon>
    </lineage>
</organism>
<sequence length="448" mass="51322">MLHLAVRCRPAVTRGTYGSIVPALSRSALTVADVAAPDDPRTLLDTSEQPRQSRDTRLHVRRKRVGFIASKTRPRVTESDLQAKLELEQHPIRAGTILQRHLNNGSLTLNVLCLCLEYPWYLSIRDRWRLERGPTLQRLRDGQLGRTALVALLQNPQLLLELARTQRSCCDFLAYYVVNENLEKQFYKCLQLPLNEGQYGLHWRGRLLASLCSATFMHGTSASADRPLKTFFEGYEAVTSDQDSFVQRNSQTESSPTLDELQVGISHSLFAMRAILGDRHRLLGYPDTDPKLYDQFLALLRSSRSSAFDQAWDIARLHMYHPRKLDEKPAVRLLRGVARLGFPADSRVIRERKQMVQPVCDFIKRAHIVAEGNENHEDSEWILNTFGTQLSRAYKLSRKSAKAEIRTREQTPMLERLFYAATAPRKYRRAPPSAKQSLDSYFWEDAES</sequence>
<dbReference type="EMBL" id="LKMD01000107">
    <property type="protein sequence ID" value="PIA90931.1"/>
    <property type="molecule type" value="Genomic_DNA"/>
</dbReference>
<evidence type="ECO:0000313" key="3">
    <source>
        <dbReference type="EMBL" id="WPB07904.1"/>
    </source>
</evidence>
<reference evidence="3 5" key="2">
    <citation type="submission" date="2023-09" db="EMBL/GenBank/DDBJ databases">
        <title>Complete-Gapless Cercospora beticola genome.</title>
        <authorList>
            <person name="Wyatt N.A."/>
            <person name="Spanner R.E."/>
            <person name="Bolton M.D."/>
        </authorList>
    </citation>
    <scope>NUCLEOTIDE SEQUENCE [LARGE SCALE GENOMIC DNA]</scope>
    <source>
        <strain evidence="3">Cb09-40</strain>
    </source>
</reference>
<evidence type="ECO:0000256" key="1">
    <source>
        <dbReference type="SAM" id="MobiDB-lite"/>
    </source>
</evidence>
<keyword evidence="5" id="KW-1185">Reference proteome</keyword>
<evidence type="ECO:0000313" key="5">
    <source>
        <dbReference type="Proteomes" id="UP001302367"/>
    </source>
</evidence>
<dbReference type="OrthoDB" id="3631959at2759"/>
<dbReference type="Proteomes" id="UP001302367">
    <property type="component" value="Chromosome 9"/>
</dbReference>
<dbReference type="EMBL" id="CP134192">
    <property type="protein sequence ID" value="WPB07904.1"/>
    <property type="molecule type" value="Genomic_DNA"/>
</dbReference>
<dbReference type="AlphaFoldDB" id="A0A2G5HEF0"/>